<sequence length="143" mass="16429">MHKPKIRLQLSEQNPCRTRRTASTDYKGYKSPIRRQSTVRRSKVRGASSEGPKRETCRDQAVGTSIDEYNICYAPLRSRKTREHSYRNLLVAHWLPMAKTTSRSQTKQDHLRSTTTGDVEELLHTWVSTLDSLKTETAKGPNN</sequence>
<organism evidence="2 3">
    <name type="scientific">Opisthorchis felineus</name>
    <dbReference type="NCBI Taxonomy" id="147828"/>
    <lineage>
        <taxon>Eukaryota</taxon>
        <taxon>Metazoa</taxon>
        <taxon>Spiralia</taxon>
        <taxon>Lophotrochozoa</taxon>
        <taxon>Platyhelminthes</taxon>
        <taxon>Trematoda</taxon>
        <taxon>Digenea</taxon>
        <taxon>Opisthorchiida</taxon>
        <taxon>Opisthorchiata</taxon>
        <taxon>Opisthorchiidae</taxon>
        <taxon>Opisthorchis</taxon>
    </lineage>
</organism>
<keyword evidence="3" id="KW-1185">Reference proteome</keyword>
<feature type="compositionally biased region" description="Polar residues" evidence="1">
    <location>
        <begin position="10"/>
        <end position="24"/>
    </location>
</feature>
<feature type="region of interest" description="Disordered" evidence="1">
    <location>
        <begin position="1"/>
        <end position="59"/>
    </location>
</feature>
<gene>
    <name evidence="2" type="ORF">CRM22_002835</name>
</gene>
<proteinExistence type="predicted"/>
<name>A0A4S2M479_OPIFE</name>
<evidence type="ECO:0000313" key="3">
    <source>
        <dbReference type="Proteomes" id="UP000308267"/>
    </source>
</evidence>
<protein>
    <submittedName>
        <fullName evidence="2">Uncharacterized protein</fullName>
    </submittedName>
</protein>
<dbReference type="Proteomes" id="UP000308267">
    <property type="component" value="Unassembled WGS sequence"/>
</dbReference>
<dbReference type="EMBL" id="SJOL01004887">
    <property type="protein sequence ID" value="TGZ71103.1"/>
    <property type="molecule type" value="Genomic_DNA"/>
</dbReference>
<reference evidence="2 3" key="1">
    <citation type="journal article" date="2019" name="BMC Genomics">
        <title>New insights from Opisthorchis felineus genome: update on genomics of the epidemiologically important liver flukes.</title>
        <authorList>
            <person name="Ershov N.I."/>
            <person name="Mordvinov V.A."/>
            <person name="Prokhortchouk E.B."/>
            <person name="Pakharukova M.Y."/>
            <person name="Gunbin K.V."/>
            <person name="Ustyantsev K."/>
            <person name="Genaev M.A."/>
            <person name="Blinov A.G."/>
            <person name="Mazur A."/>
            <person name="Boulygina E."/>
            <person name="Tsygankova S."/>
            <person name="Khrameeva E."/>
            <person name="Chekanov N."/>
            <person name="Fan G."/>
            <person name="Xiao A."/>
            <person name="Zhang H."/>
            <person name="Xu X."/>
            <person name="Yang H."/>
            <person name="Solovyev V."/>
            <person name="Lee S.M."/>
            <person name="Liu X."/>
            <person name="Afonnikov D.A."/>
            <person name="Skryabin K.G."/>
        </authorList>
    </citation>
    <scope>NUCLEOTIDE SEQUENCE [LARGE SCALE GENOMIC DNA]</scope>
    <source>
        <strain evidence="2">AK-0245</strain>
        <tissue evidence="2">Whole organism</tissue>
    </source>
</reference>
<dbReference type="AlphaFoldDB" id="A0A4S2M479"/>
<evidence type="ECO:0000256" key="1">
    <source>
        <dbReference type="SAM" id="MobiDB-lite"/>
    </source>
</evidence>
<accession>A0A4S2M479</accession>
<evidence type="ECO:0000313" key="2">
    <source>
        <dbReference type="EMBL" id="TGZ71103.1"/>
    </source>
</evidence>
<comment type="caution">
    <text evidence="2">The sequence shown here is derived from an EMBL/GenBank/DDBJ whole genome shotgun (WGS) entry which is preliminary data.</text>
</comment>